<evidence type="ECO:0000256" key="1">
    <source>
        <dbReference type="SAM" id="Phobius"/>
    </source>
</evidence>
<feature type="transmembrane region" description="Helical" evidence="1">
    <location>
        <begin position="21"/>
        <end position="41"/>
    </location>
</feature>
<organism evidence="2 3">
    <name type="scientific">Reticulomyxa filosa</name>
    <dbReference type="NCBI Taxonomy" id="46433"/>
    <lineage>
        <taxon>Eukaryota</taxon>
        <taxon>Sar</taxon>
        <taxon>Rhizaria</taxon>
        <taxon>Retaria</taxon>
        <taxon>Foraminifera</taxon>
        <taxon>Monothalamids</taxon>
        <taxon>Reticulomyxidae</taxon>
        <taxon>Reticulomyxa</taxon>
    </lineage>
</organism>
<keyword evidence="3" id="KW-1185">Reference proteome</keyword>
<keyword evidence="1" id="KW-0472">Membrane</keyword>
<evidence type="ECO:0000313" key="3">
    <source>
        <dbReference type="Proteomes" id="UP000023152"/>
    </source>
</evidence>
<accession>X6MBD9</accession>
<feature type="non-terminal residue" evidence="2">
    <location>
        <position position="1"/>
    </location>
</feature>
<protein>
    <submittedName>
        <fullName evidence="2">Uncharacterized protein</fullName>
    </submittedName>
</protein>
<sequence>LLKWSAIGYFVYRYKDYCFPLMKWAFVAGCSSCFIVFWFRFGIYRALGPLYYERYGGNFLRTRFEQIFKDFSHLSTPSLIALICKTWWKWVLFQPHRHWLKSIQQFFVGFKPFTDVIGKDFRHGLSVRPLFVEHDGQFKSYFKWFVHKHDDHRLFGVFSLECEGNLHSRTERVIFCLLSIQSVTIMVTRLIVDPFFGGQVLKFDPIKLVIDDDWNAILLPGSQDSDDSLYNRLSFRPKTPAERLKLKNKKPGKIEESDYTPKT</sequence>
<evidence type="ECO:0000313" key="2">
    <source>
        <dbReference type="EMBL" id="ETO10971.1"/>
    </source>
</evidence>
<keyword evidence="1" id="KW-0812">Transmembrane</keyword>
<gene>
    <name evidence="2" type="ORF">RFI_26404</name>
</gene>
<proteinExistence type="predicted"/>
<name>X6MBD9_RETFI</name>
<reference evidence="2 3" key="1">
    <citation type="journal article" date="2013" name="Curr. Biol.">
        <title>The Genome of the Foraminiferan Reticulomyxa filosa.</title>
        <authorList>
            <person name="Glockner G."/>
            <person name="Hulsmann N."/>
            <person name="Schleicher M."/>
            <person name="Noegel A.A."/>
            <person name="Eichinger L."/>
            <person name="Gallinger C."/>
            <person name="Pawlowski J."/>
            <person name="Sierra R."/>
            <person name="Euteneuer U."/>
            <person name="Pillet L."/>
            <person name="Moustafa A."/>
            <person name="Platzer M."/>
            <person name="Groth M."/>
            <person name="Szafranski K."/>
            <person name="Schliwa M."/>
        </authorList>
    </citation>
    <scope>NUCLEOTIDE SEQUENCE [LARGE SCALE GENOMIC DNA]</scope>
</reference>
<dbReference type="EMBL" id="ASPP01022920">
    <property type="protein sequence ID" value="ETO10971.1"/>
    <property type="molecule type" value="Genomic_DNA"/>
</dbReference>
<dbReference type="Proteomes" id="UP000023152">
    <property type="component" value="Unassembled WGS sequence"/>
</dbReference>
<comment type="caution">
    <text evidence="2">The sequence shown here is derived from an EMBL/GenBank/DDBJ whole genome shotgun (WGS) entry which is preliminary data.</text>
</comment>
<keyword evidence="1" id="KW-1133">Transmembrane helix</keyword>
<dbReference type="AlphaFoldDB" id="X6MBD9"/>